<dbReference type="PRINTS" id="PR00081">
    <property type="entry name" value="GDHRDH"/>
</dbReference>
<dbReference type="SUPFAM" id="SSF51735">
    <property type="entry name" value="NAD(P)-binding Rossmann-fold domains"/>
    <property type="match status" value="1"/>
</dbReference>
<evidence type="ECO:0000313" key="3">
    <source>
        <dbReference type="EMBL" id="KDQ62922.1"/>
    </source>
</evidence>
<dbReference type="HOGENOM" id="CLU_010194_1_2_1"/>
<dbReference type="Proteomes" id="UP000027265">
    <property type="component" value="Unassembled WGS sequence"/>
</dbReference>
<protein>
    <submittedName>
        <fullName evidence="3">Uncharacterized protein</fullName>
    </submittedName>
</protein>
<dbReference type="OrthoDB" id="1933717at2759"/>
<evidence type="ECO:0000256" key="2">
    <source>
        <dbReference type="ARBA" id="ARBA00023002"/>
    </source>
</evidence>
<dbReference type="InParanoid" id="A0A067QHF9"/>
<reference evidence="4" key="1">
    <citation type="journal article" date="2014" name="Proc. Natl. Acad. Sci. U.S.A.">
        <title>Extensive sampling of basidiomycete genomes demonstrates inadequacy of the white-rot/brown-rot paradigm for wood decay fungi.</title>
        <authorList>
            <person name="Riley R."/>
            <person name="Salamov A.A."/>
            <person name="Brown D.W."/>
            <person name="Nagy L.G."/>
            <person name="Floudas D."/>
            <person name="Held B.W."/>
            <person name="Levasseur A."/>
            <person name="Lombard V."/>
            <person name="Morin E."/>
            <person name="Otillar R."/>
            <person name="Lindquist E.A."/>
            <person name="Sun H."/>
            <person name="LaButti K.M."/>
            <person name="Schmutz J."/>
            <person name="Jabbour D."/>
            <person name="Luo H."/>
            <person name="Baker S.E."/>
            <person name="Pisabarro A.G."/>
            <person name="Walton J.D."/>
            <person name="Blanchette R.A."/>
            <person name="Henrissat B."/>
            <person name="Martin F."/>
            <person name="Cullen D."/>
            <person name="Hibbett D.S."/>
            <person name="Grigoriev I.V."/>
        </authorList>
    </citation>
    <scope>NUCLEOTIDE SEQUENCE [LARGE SCALE GENOMIC DNA]</scope>
    <source>
        <strain evidence="4">MUCL 33604</strain>
    </source>
</reference>
<dbReference type="PANTHER" id="PTHR42760:SF133">
    <property type="entry name" value="3-OXOACYL-[ACYL-CARRIER-PROTEIN] REDUCTASE"/>
    <property type="match status" value="1"/>
</dbReference>
<dbReference type="GO" id="GO:0016616">
    <property type="term" value="F:oxidoreductase activity, acting on the CH-OH group of donors, NAD or NADP as acceptor"/>
    <property type="evidence" value="ECO:0007669"/>
    <property type="project" value="TreeGrafter"/>
</dbReference>
<accession>A0A067QHF9</accession>
<dbReference type="EMBL" id="KL197710">
    <property type="protein sequence ID" value="KDQ62922.1"/>
    <property type="molecule type" value="Genomic_DNA"/>
</dbReference>
<dbReference type="InterPro" id="IPR002347">
    <property type="entry name" value="SDR_fam"/>
</dbReference>
<organism evidence="3 4">
    <name type="scientific">Jaapia argillacea MUCL 33604</name>
    <dbReference type="NCBI Taxonomy" id="933084"/>
    <lineage>
        <taxon>Eukaryota</taxon>
        <taxon>Fungi</taxon>
        <taxon>Dikarya</taxon>
        <taxon>Basidiomycota</taxon>
        <taxon>Agaricomycotina</taxon>
        <taxon>Agaricomycetes</taxon>
        <taxon>Agaricomycetidae</taxon>
        <taxon>Jaapiales</taxon>
        <taxon>Jaapiaceae</taxon>
        <taxon>Jaapia</taxon>
    </lineage>
</organism>
<dbReference type="PANTHER" id="PTHR42760">
    <property type="entry name" value="SHORT-CHAIN DEHYDROGENASES/REDUCTASES FAMILY MEMBER"/>
    <property type="match status" value="1"/>
</dbReference>
<dbReference type="STRING" id="933084.A0A067QHF9"/>
<dbReference type="InterPro" id="IPR036291">
    <property type="entry name" value="NAD(P)-bd_dom_sf"/>
</dbReference>
<evidence type="ECO:0000256" key="1">
    <source>
        <dbReference type="ARBA" id="ARBA00006484"/>
    </source>
</evidence>
<dbReference type="CDD" id="cd05233">
    <property type="entry name" value="SDR_c"/>
    <property type="match status" value="1"/>
</dbReference>
<gene>
    <name evidence="3" type="ORF">JAAARDRAFT_359921</name>
</gene>
<dbReference type="FunFam" id="3.40.50.720:FF:000084">
    <property type="entry name" value="Short-chain dehydrogenase reductase"/>
    <property type="match status" value="1"/>
</dbReference>
<keyword evidence="4" id="KW-1185">Reference proteome</keyword>
<name>A0A067QHF9_9AGAM</name>
<comment type="similarity">
    <text evidence="1">Belongs to the short-chain dehydrogenases/reductases (SDR) family.</text>
</comment>
<dbReference type="Gene3D" id="3.40.50.720">
    <property type="entry name" value="NAD(P)-binding Rossmann-like Domain"/>
    <property type="match status" value="1"/>
</dbReference>
<proteinExistence type="inferred from homology"/>
<dbReference type="AlphaFoldDB" id="A0A067QHF9"/>
<evidence type="ECO:0000313" key="4">
    <source>
        <dbReference type="Proteomes" id="UP000027265"/>
    </source>
</evidence>
<keyword evidence="2" id="KW-0560">Oxidoreductase</keyword>
<dbReference type="Pfam" id="PF13561">
    <property type="entry name" value="adh_short_C2"/>
    <property type="match status" value="1"/>
</dbReference>
<sequence length="254" mass="27109">MHLQLDGLTVLVTGGTKGIGRAIVEHFLEEGSNVAYCARSEPQGEKDRFSSGQYRGKAVFTALDVANKDALDGWVKGSAQLFGGVDIVVSNVSALLIASTPENWKSAFDVDMMAFVNLVEVTLPYLRKSKAASIVTISSVSGKEIDFSAAGPYGTFKAALIHYSQQLAYTLAPEGIRVNTVSPGNTFFEGGVWDDIKRNNPELYRKALALNPTGRMGTAEEMAKSVVFLASPASSFTSGTNLLVDGALTRGVQF</sequence>